<feature type="binding site" evidence="7 10">
    <location>
        <position position="362"/>
    </location>
    <ligand>
        <name>Mg(2+)</name>
        <dbReference type="ChEBI" id="CHEBI:18420"/>
    </ligand>
</feature>
<reference evidence="13" key="1">
    <citation type="journal article" date="2023" name="J. Hazard. Mater.">
        <title>Anaerobic biodegradation of pyrene and benzo[a]pyrene by a new sulfate-reducing Desulforamulus aquiferis strain DSA.</title>
        <authorList>
            <person name="Zhang Z."/>
            <person name="Sun J."/>
            <person name="Gong X."/>
            <person name="Wang C."/>
            <person name="Wang H."/>
        </authorList>
    </citation>
    <scope>NUCLEOTIDE SEQUENCE</scope>
    <source>
        <strain evidence="13">DSA</strain>
    </source>
</reference>
<feature type="binding site" evidence="7 11">
    <location>
        <position position="450"/>
    </location>
    <ligand>
        <name>[4Fe-4S] cluster</name>
        <dbReference type="ChEBI" id="CHEBI:49883"/>
    </ligand>
</feature>
<keyword evidence="4 7" id="KW-0808">Transferase</keyword>
<comment type="similarity">
    <text evidence="2 7 8">In the C-terminal section; belongs to the purine/pyrimidine phosphoribosyltransferase family.</text>
</comment>
<keyword evidence="3 7" id="KW-0328">Glycosyltransferase</keyword>
<protein>
    <recommendedName>
        <fullName evidence="7">Amidophosphoribosyltransferase</fullName>
        <shortName evidence="7">ATase</shortName>
        <ecNumber evidence="7">2.4.2.14</ecNumber>
    </recommendedName>
    <alternativeName>
        <fullName evidence="7">Glutamine phosphoribosylpyrophosphate amidotransferase</fullName>
        <shortName evidence="7">GPATase</shortName>
    </alternativeName>
</protein>
<feature type="active site" description="Nucleophile" evidence="7 9">
    <location>
        <position position="18"/>
    </location>
</feature>
<dbReference type="AlphaFoldDB" id="A0AAW7ZGP7"/>
<proteinExistence type="inferred from homology"/>
<evidence type="ECO:0000256" key="5">
    <source>
        <dbReference type="ARBA" id="ARBA00022755"/>
    </source>
</evidence>
<dbReference type="NCBIfam" id="TIGR01134">
    <property type="entry name" value="purF"/>
    <property type="match status" value="1"/>
</dbReference>
<evidence type="ECO:0000256" key="1">
    <source>
        <dbReference type="ARBA" id="ARBA00005209"/>
    </source>
</evidence>
<dbReference type="PANTHER" id="PTHR11907">
    <property type="entry name" value="AMIDOPHOSPHORIBOSYLTRANSFERASE"/>
    <property type="match status" value="1"/>
</dbReference>
<dbReference type="Pfam" id="PF00156">
    <property type="entry name" value="Pribosyltran"/>
    <property type="match status" value="1"/>
</dbReference>
<evidence type="ECO:0000256" key="8">
    <source>
        <dbReference type="PIRNR" id="PIRNR000485"/>
    </source>
</evidence>
<dbReference type="GO" id="GO:0000287">
    <property type="term" value="F:magnesium ion binding"/>
    <property type="evidence" value="ECO:0007669"/>
    <property type="project" value="UniProtKB-UniRule"/>
</dbReference>
<feature type="binding site" evidence="7 10">
    <location>
        <position position="363"/>
    </location>
    <ligand>
        <name>Mg(2+)</name>
        <dbReference type="ChEBI" id="CHEBI:18420"/>
    </ligand>
</feature>
<dbReference type="InterPro" id="IPR035584">
    <property type="entry name" value="PurF_N"/>
</dbReference>
<dbReference type="GO" id="GO:0009113">
    <property type="term" value="P:purine nucleobase biosynthetic process"/>
    <property type="evidence" value="ECO:0007669"/>
    <property type="project" value="UniProtKB-UniRule"/>
</dbReference>
<keyword evidence="7 10" id="KW-0479">Metal-binding</keyword>
<evidence type="ECO:0000313" key="14">
    <source>
        <dbReference type="Proteomes" id="UP001172911"/>
    </source>
</evidence>
<organism evidence="13 14">
    <name type="scientific">Desulforamulus aquiferis</name>
    <dbReference type="NCBI Taxonomy" id="1397668"/>
    <lineage>
        <taxon>Bacteria</taxon>
        <taxon>Bacillati</taxon>
        <taxon>Bacillota</taxon>
        <taxon>Clostridia</taxon>
        <taxon>Eubacteriales</taxon>
        <taxon>Peptococcaceae</taxon>
        <taxon>Desulforamulus</taxon>
    </lineage>
</organism>
<evidence type="ECO:0000256" key="4">
    <source>
        <dbReference type="ARBA" id="ARBA00022679"/>
    </source>
</evidence>
<evidence type="ECO:0000256" key="9">
    <source>
        <dbReference type="PIRSR" id="PIRSR000485-1"/>
    </source>
</evidence>
<dbReference type="Pfam" id="PF13522">
    <property type="entry name" value="GATase_6"/>
    <property type="match status" value="1"/>
</dbReference>
<dbReference type="EC" id="2.4.2.14" evidence="7"/>
<dbReference type="InterPro" id="IPR005854">
    <property type="entry name" value="PurF"/>
</dbReference>
<feature type="domain" description="Glutamine amidotransferase type-2" evidence="12">
    <location>
        <begin position="18"/>
        <end position="237"/>
    </location>
</feature>
<comment type="cofactor">
    <cofactor evidence="7 10">
        <name>Mg(2+)</name>
        <dbReference type="ChEBI" id="CHEBI:18420"/>
    </cofactor>
    <text evidence="7 10">Binds 1 Mg(2+) ion per subunit.</text>
</comment>
<dbReference type="CDD" id="cd06223">
    <property type="entry name" value="PRTases_typeI"/>
    <property type="match status" value="1"/>
</dbReference>
<reference evidence="13" key="2">
    <citation type="submission" date="2023-03" db="EMBL/GenBank/DDBJ databases">
        <authorList>
            <person name="Zhang Z."/>
        </authorList>
    </citation>
    <scope>NUCLEOTIDE SEQUENCE</scope>
    <source>
        <strain evidence="13">DSA</strain>
    </source>
</reference>
<feature type="binding site" evidence="7 10">
    <location>
        <position position="300"/>
    </location>
    <ligand>
        <name>Mg(2+)</name>
        <dbReference type="ChEBI" id="CHEBI:18420"/>
    </ligand>
</feature>
<dbReference type="InterPro" id="IPR029055">
    <property type="entry name" value="Ntn_hydrolases_N"/>
</dbReference>
<evidence type="ECO:0000313" key="13">
    <source>
        <dbReference type="EMBL" id="MDO7788410.1"/>
    </source>
</evidence>
<evidence type="ECO:0000259" key="12">
    <source>
        <dbReference type="PROSITE" id="PS51278"/>
    </source>
</evidence>
<evidence type="ECO:0000256" key="10">
    <source>
        <dbReference type="PIRSR" id="PIRSR000485-2"/>
    </source>
</evidence>
<dbReference type="RefSeq" id="WP_304544325.1">
    <property type="nucleotide sequence ID" value="NZ_JARPTC010000021.1"/>
</dbReference>
<dbReference type="SUPFAM" id="SSF53271">
    <property type="entry name" value="PRTase-like"/>
    <property type="match status" value="1"/>
</dbReference>
<accession>A0AAW7ZGP7</accession>
<keyword evidence="7 11" id="KW-0411">Iron-sulfur</keyword>
<dbReference type="Gene3D" id="3.60.20.10">
    <property type="entry name" value="Glutamine Phosphoribosylpyrophosphate, subunit 1, domain 1"/>
    <property type="match status" value="1"/>
</dbReference>
<keyword evidence="7" id="KW-0004">4Fe-4S</keyword>
<dbReference type="Proteomes" id="UP001172911">
    <property type="component" value="Unassembled WGS sequence"/>
</dbReference>
<dbReference type="InterPro" id="IPR000836">
    <property type="entry name" value="PRTase_dom"/>
</dbReference>
<evidence type="ECO:0000256" key="3">
    <source>
        <dbReference type="ARBA" id="ARBA00022676"/>
    </source>
</evidence>
<keyword evidence="14" id="KW-1185">Reference proteome</keyword>
<evidence type="ECO:0000256" key="2">
    <source>
        <dbReference type="ARBA" id="ARBA00010138"/>
    </source>
</evidence>
<dbReference type="InterPro" id="IPR029057">
    <property type="entry name" value="PRTase-like"/>
</dbReference>
<dbReference type="SUPFAM" id="SSF56235">
    <property type="entry name" value="N-terminal nucleophile aminohydrolases (Ntn hydrolases)"/>
    <property type="match status" value="1"/>
</dbReference>
<keyword evidence="5 7" id="KW-0658">Purine biosynthesis</keyword>
<feature type="binding site" evidence="7 11">
    <location>
        <position position="453"/>
    </location>
    <ligand>
        <name>[4Fe-4S] cluster</name>
        <dbReference type="ChEBI" id="CHEBI:49883"/>
    </ligand>
</feature>
<feature type="binding site" evidence="7 11">
    <location>
        <position position="399"/>
    </location>
    <ligand>
        <name>[4Fe-4S] cluster</name>
        <dbReference type="ChEBI" id="CHEBI:49883"/>
    </ligand>
</feature>
<comment type="pathway">
    <text evidence="1 7 8">Purine metabolism; IMP biosynthesis via de novo pathway; N(1)-(5-phospho-D-ribosyl)glycinamide from 5-phospho-alpha-D-ribose 1-diphosphate: step 1/2.</text>
</comment>
<evidence type="ECO:0000256" key="11">
    <source>
        <dbReference type="PIRSR" id="PIRSR000485-3"/>
    </source>
</evidence>
<dbReference type="PROSITE" id="PS51278">
    <property type="entry name" value="GATASE_TYPE_2"/>
    <property type="match status" value="1"/>
</dbReference>
<dbReference type="InterPro" id="IPR017932">
    <property type="entry name" value="GATase_2_dom"/>
</dbReference>
<dbReference type="Gene3D" id="3.40.50.2020">
    <property type="match status" value="1"/>
</dbReference>
<dbReference type="CDD" id="cd00715">
    <property type="entry name" value="GPATase_N"/>
    <property type="match status" value="1"/>
</dbReference>
<evidence type="ECO:0000256" key="7">
    <source>
        <dbReference type="HAMAP-Rule" id="MF_01931"/>
    </source>
</evidence>
<comment type="cofactor">
    <cofactor evidence="7 11">
        <name>[4Fe-4S] cluster</name>
        <dbReference type="ChEBI" id="CHEBI:49883"/>
    </cofactor>
    <text evidence="7 11">Binds 1 [4Fe-4S] cluster per subunit.</text>
</comment>
<comment type="catalytic activity">
    <reaction evidence="7 8">
        <text>5-phospho-beta-D-ribosylamine + L-glutamate + diphosphate = 5-phospho-alpha-D-ribose 1-diphosphate + L-glutamine + H2O</text>
        <dbReference type="Rhea" id="RHEA:14905"/>
        <dbReference type="ChEBI" id="CHEBI:15377"/>
        <dbReference type="ChEBI" id="CHEBI:29985"/>
        <dbReference type="ChEBI" id="CHEBI:33019"/>
        <dbReference type="ChEBI" id="CHEBI:58017"/>
        <dbReference type="ChEBI" id="CHEBI:58359"/>
        <dbReference type="ChEBI" id="CHEBI:58681"/>
        <dbReference type="EC" id="2.4.2.14"/>
    </reaction>
</comment>
<dbReference type="HAMAP" id="MF_01931">
    <property type="entry name" value="PurF"/>
    <property type="match status" value="1"/>
</dbReference>
<dbReference type="PIRSF" id="PIRSF000485">
    <property type="entry name" value="Amd_phspho_trans"/>
    <property type="match status" value="1"/>
</dbReference>
<sequence length="474" mass="52169">MFNEITPFVLPDKPVEECGVFGVYGQGLDVARLTYYGLYALQHRGQESAGIAVADGKQVQLHKGMGLVPEVFTGHSLDNFAGHVAIGHVRYSTTGASQPLNAQPLVFRYARGMLGLAHNGNLTNITELRSQLSATGSVFQSSTDSEVLVNLIARYNTNTVEEALMKCMIDVKGAYSLLIITENSMYAARDPHGFRPLCIGRLGDGYVVASESCALTTVGATFVRDVEPGEIIRFDKNGITSSQGLRACNPAHCIFEYIYFARPDSTMDSFNVNKVRREMGRQLAREFPVEADIVIPVPDSGTAAARGYAEESGIPFEEGLMKNRYIGRTFIQPTQQMREIGVRLKLNPVREVLEGKRVVMVDDSIVRGTTSQKIVAMLRDSGAKEVHLCVSSPPVMRSCYYGIDTSDEQELIAAQKPLEEIRKNINADNLHYLSLEGLLNIFEPKSNHFCTACFSGKYPVEVSKPKKSGKFSLE</sequence>
<dbReference type="GO" id="GO:0004044">
    <property type="term" value="F:amidophosphoribosyltransferase activity"/>
    <property type="evidence" value="ECO:0007669"/>
    <property type="project" value="UniProtKB-UniRule"/>
</dbReference>
<feature type="binding site" evidence="7 11">
    <location>
        <position position="253"/>
    </location>
    <ligand>
        <name>[4Fe-4S] cluster</name>
        <dbReference type="ChEBI" id="CHEBI:49883"/>
    </ligand>
</feature>
<dbReference type="GO" id="GO:0051539">
    <property type="term" value="F:4 iron, 4 sulfur cluster binding"/>
    <property type="evidence" value="ECO:0007669"/>
    <property type="project" value="UniProtKB-KW"/>
</dbReference>
<keyword evidence="6 7" id="KW-0315">Glutamine amidotransferase</keyword>
<comment type="caution">
    <text evidence="13">The sequence shown here is derived from an EMBL/GenBank/DDBJ whole genome shotgun (WGS) entry which is preliminary data.</text>
</comment>
<comment type="function">
    <text evidence="7">Catalyzes the formation of phosphoribosylamine from phosphoribosylpyrophosphate (PRPP) and glutamine.</text>
</comment>
<dbReference type="EMBL" id="JARPTC010000021">
    <property type="protein sequence ID" value="MDO7788410.1"/>
    <property type="molecule type" value="Genomic_DNA"/>
</dbReference>
<gene>
    <name evidence="7 13" type="primary">purF</name>
    <name evidence="13" type="ORF">P6N53_14375</name>
</gene>
<evidence type="ECO:0000256" key="6">
    <source>
        <dbReference type="ARBA" id="ARBA00022962"/>
    </source>
</evidence>
<keyword evidence="7 10" id="KW-0460">Magnesium</keyword>
<keyword evidence="7 11" id="KW-0408">Iron</keyword>
<name>A0AAW7ZGP7_9FIRM</name>
<dbReference type="GO" id="GO:0006189">
    <property type="term" value="P:'de novo' IMP biosynthetic process"/>
    <property type="evidence" value="ECO:0007669"/>
    <property type="project" value="UniProtKB-UniRule"/>
</dbReference>